<comment type="subcellular location">
    <subcellularLocation>
        <location evidence="1">Cell membrane</location>
        <topology evidence="1">Multi-pass membrane protein</topology>
    </subcellularLocation>
</comment>
<dbReference type="InterPro" id="IPR020846">
    <property type="entry name" value="MFS_dom"/>
</dbReference>
<dbReference type="Proteomes" id="UP000031368">
    <property type="component" value="Chromosome"/>
</dbReference>
<dbReference type="GO" id="GO:0005886">
    <property type="term" value="C:plasma membrane"/>
    <property type="evidence" value="ECO:0007669"/>
    <property type="project" value="UniProtKB-SubCell"/>
</dbReference>
<evidence type="ECO:0000256" key="7">
    <source>
        <dbReference type="SAM" id="Phobius"/>
    </source>
</evidence>
<feature type="transmembrane region" description="Helical" evidence="7">
    <location>
        <begin position="366"/>
        <end position="390"/>
    </location>
</feature>
<organism evidence="9 10">
    <name type="scientific">Rhizobium gallicum bv. gallicum R602sp</name>
    <dbReference type="NCBI Taxonomy" id="1041138"/>
    <lineage>
        <taxon>Bacteria</taxon>
        <taxon>Pseudomonadati</taxon>
        <taxon>Pseudomonadota</taxon>
        <taxon>Alphaproteobacteria</taxon>
        <taxon>Hyphomicrobiales</taxon>
        <taxon>Rhizobiaceae</taxon>
        <taxon>Rhizobium/Agrobacterium group</taxon>
        <taxon>Rhizobium</taxon>
    </lineage>
</organism>
<feature type="transmembrane region" description="Helical" evidence="7">
    <location>
        <begin position="402"/>
        <end position="429"/>
    </location>
</feature>
<dbReference type="PANTHER" id="PTHR42718:SF46">
    <property type="entry name" value="BLR6921 PROTEIN"/>
    <property type="match status" value="1"/>
</dbReference>
<feature type="transmembrane region" description="Helical" evidence="7">
    <location>
        <begin position="88"/>
        <end position="107"/>
    </location>
</feature>
<evidence type="ECO:0000313" key="9">
    <source>
        <dbReference type="EMBL" id="AJD42351.1"/>
    </source>
</evidence>
<protein>
    <submittedName>
        <fullName evidence="9">Major facilitator superfamily protein</fullName>
    </submittedName>
</protein>
<sequence>MSTTLSSSEAGAAPMTPRAAATLIVLCGAIFLEGIDVAMLNIALPAIRADLNLTTTTLSGVVSAYVLGYAGFMLLGGRAADIFGKRRVFLCALAVFIAFSGLGGLATEGWMLLLARFVTGAASAFMTPAGLALVATNFPEGPQRNRAVTIYASTASAGFSLGLVLGGLLAAIDWRWVFFAPVILALLIFVAAIRLIADRPSRATRERFDIPGAVTLTAAMLLAVHGVTRLEHPDQNLAWTLGIFGVSAALWLAFFLIERLSAAPLVRFSIFRSGSLVRSNLGALLFAGSFFGFQFIATLYLQELLGWTPIETSIAMLVIGIDAVVAPILTPRLVDRFGNDRVIFAGFVLAAISYALLLGMELDWTYAAIFPSMLLLGLAFSIAYSPLTIAATDGIHEDEQGLAGGLVNTAFQFGAALGLSGASAIGAYVLGEATSAEARLLALQTALIVPVAAAVAGALITAMGIRRCRDLSCDQVMPS</sequence>
<keyword evidence="6 7" id="KW-0472">Membrane</keyword>
<feature type="transmembrane region" description="Helical" evidence="7">
    <location>
        <begin position="113"/>
        <end position="136"/>
    </location>
</feature>
<dbReference type="Pfam" id="PF07690">
    <property type="entry name" value="MFS_1"/>
    <property type="match status" value="1"/>
</dbReference>
<reference evidence="9 10" key="1">
    <citation type="submission" date="2013-11" db="EMBL/GenBank/DDBJ databases">
        <title>Complete genome sequence of Rhizobium gallicum bv. gallicum R602.</title>
        <authorList>
            <person name="Bustos P."/>
            <person name="Santamaria R.I."/>
            <person name="Lozano L."/>
            <person name="Acosta J.L."/>
            <person name="Ormeno-Orrillo E."/>
            <person name="Rogel M.A."/>
            <person name="Romero D."/>
            <person name="Cevallos M.A."/>
            <person name="Martinez-Romero E."/>
            <person name="Gonzalez V."/>
        </authorList>
    </citation>
    <scope>NUCLEOTIDE SEQUENCE [LARGE SCALE GENOMIC DNA]</scope>
    <source>
        <strain evidence="9 10">R602</strain>
    </source>
</reference>
<keyword evidence="4 7" id="KW-0812">Transmembrane</keyword>
<dbReference type="CDD" id="cd17321">
    <property type="entry name" value="MFS_MMR_MDR_like"/>
    <property type="match status" value="1"/>
</dbReference>
<feature type="transmembrane region" description="Helical" evidence="7">
    <location>
        <begin position="56"/>
        <end position="76"/>
    </location>
</feature>
<evidence type="ECO:0000256" key="2">
    <source>
        <dbReference type="ARBA" id="ARBA00022448"/>
    </source>
</evidence>
<evidence type="ECO:0000259" key="8">
    <source>
        <dbReference type="PROSITE" id="PS50850"/>
    </source>
</evidence>
<dbReference type="Gene3D" id="1.20.1250.20">
    <property type="entry name" value="MFS general substrate transporter like domains"/>
    <property type="match status" value="1"/>
</dbReference>
<dbReference type="EMBL" id="CP006877">
    <property type="protein sequence ID" value="AJD42351.1"/>
    <property type="molecule type" value="Genomic_DNA"/>
</dbReference>
<feature type="transmembrane region" description="Helical" evidence="7">
    <location>
        <begin position="239"/>
        <end position="260"/>
    </location>
</feature>
<keyword evidence="2" id="KW-0813">Transport</keyword>
<accession>A0A0B4X5D4</accession>
<evidence type="ECO:0000256" key="5">
    <source>
        <dbReference type="ARBA" id="ARBA00022989"/>
    </source>
</evidence>
<feature type="transmembrane region" description="Helical" evidence="7">
    <location>
        <begin position="313"/>
        <end position="330"/>
    </location>
</feature>
<gene>
    <name evidence="9" type="ORF">RGR602_CH03034</name>
</gene>
<feature type="domain" description="Major facilitator superfamily (MFS) profile" evidence="8">
    <location>
        <begin position="22"/>
        <end position="469"/>
    </location>
</feature>
<feature type="transmembrane region" description="Helical" evidence="7">
    <location>
        <begin position="342"/>
        <end position="360"/>
    </location>
</feature>
<dbReference type="InterPro" id="IPR036259">
    <property type="entry name" value="MFS_trans_sf"/>
</dbReference>
<keyword evidence="3" id="KW-1003">Cell membrane</keyword>
<feature type="transmembrane region" description="Helical" evidence="7">
    <location>
        <begin position="441"/>
        <end position="462"/>
    </location>
</feature>
<feature type="transmembrane region" description="Helical" evidence="7">
    <location>
        <begin position="148"/>
        <end position="170"/>
    </location>
</feature>
<evidence type="ECO:0000313" key="10">
    <source>
        <dbReference type="Proteomes" id="UP000031368"/>
    </source>
</evidence>
<feature type="transmembrane region" description="Helical" evidence="7">
    <location>
        <begin position="21"/>
        <end position="44"/>
    </location>
</feature>
<feature type="transmembrane region" description="Helical" evidence="7">
    <location>
        <begin position="176"/>
        <end position="196"/>
    </location>
</feature>
<dbReference type="InterPro" id="IPR011701">
    <property type="entry name" value="MFS"/>
</dbReference>
<dbReference type="PANTHER" id="PTHR42718">
    <property type="entry name" value="MAJOR FACILITATOR SUPERFAMILY MULTIDRUG TRANSPORTER MFSC"/>
    <property type="match status" value="1"/>
</dbReference>
<dbReference type="AlphaFoldDB" id="A0A0B4X5D4"/>
<keyword evidence="5 7" id="KW-1133">Transmembrane helix</keyword>
<feature type="transmembrane region" description="Helical" evidence="7">
    <location>
        <begin position="208"/>
        <end position="227"/>
    </location>
</feature>
<dbReference type="SUPFAM" id="SSF103473">
    <property type="entry name" value="MFS general substrate transporter"/>
    <property type="match status" value="1"/>
</dbReference>
<proteinExistence type="predicted"/>
<evidence type="ECO:0000256" key="1">
    <source>
        <dbReference type="ARBA" id="ARBA00004651"/>
    </source>
</evidence>
<feature type="transmembrane region" description="Helical" evidence="7">
    <location>
        <begin position="281"/>
        <end position="301"/>
    </location>
</feature>
<dbReference type="KEGG" id="rga:RGR602_CH03034"/>
<dbReference type="Gene3D" id="1.20.1720.10">
    <property type="entry name" value="Multidrug resistance protein D"/>
    <property type="match status" value="1"/>
</dbReference>
<evidence type="ECO:0000256" key="4">
    <source>
        <dbReference type="ARBA" id="ARBA00022692"/>
    </source>
</evidence>
<evidence type="ECO:0000256" key="6">
    <source>
        <dbReference type="ARBA" id="ARBA00023136"/>
    </source>
</evidence>
<dbReference type="RefSeq" id="WP_039845767.1">
    <property type="nucleotide sequence ID" value="NZ_CP006877.1"/>
</dbReference>
<keyword evidence="10" id="KW-1185">Reference proteome</keyword>
<dbReference type="GO" id="GO:0022857">
    <property type="term" value="F:transmembrane transporter activity"/>
    <property type="evidence" value="ECO:0007669"/>
    <property type="project" value="InterPro"/>
</dbReference>
<dbReference type="PROSITE" id="PS50850">
    <property type="entry name" value="MFS"/>
    <property type="match status" value="1"/>
</dbReference>
<name>A0A0B4X5D4_9HYPH</name>
<dbReference type="HOGENOM" id="CLU_000960_28_2_5"/>
<evidence type="ECO:0000256" key="3">
    <source>
        <dbReference type="ARBA" id="ARBA00022475"/>
    </source>
</evidence>